<sequence>MIRDELRQRVLAQLGEQGFTLEGCRLGLGSDEKARLRACHEKACRHQIERARGGLARHETRLLAHIANGAEIEPARIAPRLVEVQSETTGELLFRYARLHWSVPVSAGYGRRLRFLVWDDGHDRLMGILGLADPVFALGSRDAWVGWNREQRRMRLANVMDAFVLGAVPPYAQLLGGKLVALAAACNEVRAAFERRYAEKTTLIGGRQTGPLALITTTSALGRSSLYNRLAFGGRHIFQSVGFTRGSGDFPFMNGVYRDLRRLVAEESAATAKHAQWGTGFRNRREVVLKALGLLGLPRDLIYHGIAREVFVVPLAENAAAFLRGECDDLQDCDLPFATLAEYWKTRWALPRAQRDERYKIFERESWRLWAKT</sequence>
<evidence type="ECO:0000313" key="1">
    <source>
        <dbReference type="EMBL" id="CAI8771108.1"/>
    </source>
</evidence>
<evidence type="ECO:0000313" key="2">
    <source>
        <dbReference type="Proteomes" id="UP001158598"/>
    </source>
</evidence>
<dbReference type="InterPro" id="IPR025639">
    <property type="entry name" value="DruA"/>
</dbReference>
<proteinExistence type="predicted"/>
<protein>
    <submittedName>
        <fullName evidence="1">DUF4338 domain-containing protein</fullName>
    </submittedName>
</protein>
<gene>
    <name evidence="1" type="ORF">MCNOR_1020</name>
</gene>
<dbReference type="Pfam" id="PF14236">
    <property type="entry name" value="DruA"/>
    <property type="match status" value="1"/>
</dbReference>
<reference evidence="1" key="1">
    <citation type="submission" date="2023-03" db="EMBL/GenBank/DDBJ databases">
        <authorList>
            <person name="Pearce D."/>
        </authorList>
    </citation>
    <scope>NUCLEOTIDE SEQUENCE</scope>
    <source>
        <strain evidence="1">Mc</strain>
    </source>
</reference>
<dbReference type="AlphaFoldDB" id="A0AA35V2T0"/>
<accession>A0AA35V2T0</accession>
<dbReference type="EMBL" id="OX458332">
    <property type="protein sequence ID" value="CAI8771108.1"/>
    <property type="molecule type" value="Genomic_DNA"/>
</dbReference>
<name>A0AA35V2T0_METCP</name>
<dbReference type="RefSeq" id="WP_017365243.1">
    <property type="nucleotide sequence ID" value="NZ_OX458332.1"/>
</dbReference>
<dbReference type="Proteomes" id="UP001158598">
    <property type="component" value="Chromosome"/>
</dbReference>
<organism evidence="1 2">
    <name type="scientific">Methylococcus capsulatus</name>
    <dbReference type="NCBI Taxonomy" id="414"/>
    <lineage>
        <taxon>Bacteria</taxon>
        <taxon>Pseudomonadati</taxon>
        <taxon>Pseudomonadota</taxon>
        <taxon>Gammaproteobacteria</taxon>
        <taxon>Methylococcales</taxon>
        <taxon>Methylococcaceae</taxon>
        <taxon>Methylococcus</taxon>
    </lineage>
</organism>